<dbReference type="RefSeq" id="WP_179662832.1">
    <property type="nucleotide sequence ID" value="NZ_JACCBG010000001.1"/>
</dbReference>
<keyword evidence="3" id="KW-1185">Reference proteome</keyword>
<dbReference type="Proteomes" id="UP000535511">
    <property type="component" value="Unassembled WGS sequence"/>
</dbReference>
<sequence>MSAVTPARVAVLGGTGKTGRAVAAAVRARGAEAVPLGRAAWTDLAGALAGCGSAYVVAPNMHADEEAYAGAVVEAARRAGVGRLVLHSVASPYAPAMPHHLGKARAEDVVRCSGVAWTILQPGAYVQNFAPGEEIVLPYRPGASFGFADLGDVAAVAARMLLEDGHEGATYELASFRATVAELAAALGSPLRQVDPRDWARSAGAGLEPRVRDWLLRMFGYYDRHGLPVGTLPMRTLLGRPPRSLRDLLEGR</sequence>
<dbReference type="Gene3D" id="3.40.50.720">
    <property type="entry name" value="NAD(P)-binding Rossmann-like Domain"/>
    <property type="match status" value="1"/>
</dbReference>
<name>A0A7Y9E4Q1_9ACTN</name>
<dbReference type="InterPro" id="IPR016040">
    <property type="entry name" value="NAD(P)-bd_dom"/>
</dbReference>
<dbReference type="InterPro" id="IPR051604">
    <property type="entry name" value="Ergot_Alk_Oxidoreductase"/>
</dbReference>
<evidence type="ECO:0000313" key="2">
    <source>
        <dbReference type="EMBL" id="NYD41024.1"/>
    </source>
</evidence>
<evidence type="ECO:0000313" key="3">
    <source>
        <dbReference type="Proteomes" id="UP000535511"/>
    </source>
</evidence>
<dbReference type="AlphaFoldDB" id="A0A7Y9E4Q1"/>
<accession>A0A7Y9E4Q1</accession>
<reference evidence="2 3" key="1">
    <citation type="submission" date="2020-07" db="EMBL/GenBank/DDBJ databases">
        <title>Sequencing the genomes of 1000 actinobacteria strains.</title>
        <authorList>
            <person name="Klenk H.-P."/>
        </authorList>
    </citation>
    <scope>NUCLEOTIDE SEQUENCE [LARGE SCALE GENOMIC DNA]</scope>
    <source>
        <strain evidence="2 3">DSM 21350</strain>
    </source>
</reference>
<dbReference type="PANTHER" id="PTHR43162:SF1">
    <property type="entry name" value="PRESTALK A DIFFERENTIATION PROTEIN A"/>
    <property type="match status" value="1"/>
</dbReference>
<protein>
    <submittedName>
        <fullName evidence="2">Uncharacterized protein YbjT (DUF2867 family)</fullName>
    </submittedName>
</protein>
<gene>
    <name evidence="2" type="ORF">BJZ21_001107</name>
</gene>
<evidence type="ECO:0000259" key="1">
    <source>
        <dbReference type="Pfam" id="PF13460"/>
    </source>
</evidence>
<comment type="caution">
    <text evidence="2">The sequence shown here is derived from an EMBL/GenBank/DDBJ whole genome shotgun (WGS) entry which is preliminary data.</text>
</comment>
<dbReference type="Pfam" id="PF13460">
    <property type="entry name" value="NAD_binding_10"/>
    <property type="match status" value="1"/>
</dbReference>
<dbReference type="InterPro" id="IPR036291">
    <property type="entry name" value="NAD(P)-bd_dom_sf"/>
</dbReference>
<dbReference type="EMBL" id="JACCBG010000001">
    <property type="protein sequence ID" value="NYD41024.1"/>
    <property type="molecule type" value="Genomic_DNA"/>
</dbReference>
<feature type="domain" description="NAD(P)-binding" evidence="1">
    <location>
        <begin position="41"/>
        <end position="162"/>
    </location>
</feature>
<dbReference type="PANTHER" id="PTHR43162">
    <property type="match status" value="1"/>
</dbReference>
<organism evidence="2 3">
    <name type="scientific">Nocardioides panaciterrulae</name>
    <dbReference type="NCBI Taxonomy" id="661492"/>
    <lineage>
        <taxon>Bacteria</taxon>
        <taxon>Bacillati</taxon>
        <taxon>Actinomycetota</taxon>
        <taxon>Actinomycetes</taxon>
        <taxon>Propionibacteriales</taxon>
        <taxon>Nocardioidaceae</taxon>
        <taxon>Nocardioides</taxon>
    </lineage>
</organism>
<dbReference type="SUPFAM" id="SSF51735">
    <property type="entry name" value="NAD(P)-binding Rossmann-fold domains"/>
    <property type="match status" value="1"/>
</dbReference>
<proteinExistence type="predicted"/>